<comment type="caution">
    <text evidence="1">The sequence shown here is derived from an EMBL/GenBank/DDBJ whole genome shotgun (WGS) entry which is preliminary data.</text>
</comment>
<sequence length="133" mass="15336">MAIQLTLLHRDAIPSEANRRVHVTHIANTKSRYNNLPKMIGQRRSLVGGRRIEQGGDKRKIMFSLFSSSRFLHSPFAIYDVNSWRLGHCNSVPSTVIRKISLLKEMQHRNLFLFTFSLVIPNGQFKNSMKPKC</sequence>
<accession>A0AAN9PR41</accession>
<dbReference type="AlphaFoldDB" id="A0AAN9PR41"/>
<dbReference type="Proteomes" id="UP001367508">
    <property type="component" value="Unassembled WGS sequence"/>
</dbReference>
<evidence type="ECO:0000313" key="1">
    <source>
        <dbReference type="EMBL" id="KAK7306573.1"/>
    </source>
</evidence>
<keyword evidence="2" id="KW-1185">Reference proteome</keyword>
<evidence type="ECO:0000313" key="2">
    <source>
        <dbReference type="Proteomes" id="UP001367508"/>
    </source>
</evidence>
<dbReference type="EMBL" id="JAYMYQ010000011">
    <property type="protein sequence ID" value="KAK7306573.1"/>
    <property type="molecule type" value="Genomic_DNA"/>
</dbReference>
<organism evidence="1 2">
    <name type="scientific">Canavalia gladiata</name>
    <name type="common">Sword bean</name>
    <name type="synonym">Dolichos gladiatus</name>
    <dbReference type="NCBI Taxonomy" id="3824"/>
    <lineage>
        <taxon>Eukaryota</taxon>
        <taxon>Viridiplantae</taxon>
        <taxon>Streptophyta</taxon>
        <taxon>Embryophyta</taxon>
        <taxon>Tracheophyta</taxon>
        <taxon>Spermatophyta</taxon>
        <taxon>Magnoliopsida</taxon>
        <taxon>eudicotyledons</taxon>
        <taxon>Gunneridae</taxon>
        <taxon>Pentapetalae</taxon>
        <taxon>rosids</taxon>
        <taxon>fabids</taxon>
        <taxon>Fabales</taxon>
        <taxon>Fabaceae</taxon>
        <taxon>Papilionoideae</taxon>
        <taxon>50 kb inversion clade</taxon>
        <taxon>NPAAA clade</taxon>
        <taxon>indigoferoid/millettioid clade</taxon>
        <taxon>Phaseoleae</taxon>
        <taxon>Canavalia</taxon>
    </lineage>
</organism>
<gene>
    <name evidence="1" type="ORF">VNO77_44522</name>
</gene>
<proteinExistence type="predicted"/>
<name>A0AAN9PR41_CANGL</name>
<reference evidence="1 2" key="1">
    <citation type="submission" date="2024-01" db="EMBL/GenBank/DDBJ databases">
        <title>The genomes of 5 underutilized Papilionoideae crops provide insights into root nodulation and disease resistanc.</title>
        <authorList>
            <person name="Jiang F."/>
        </authorList>
    </citation>
    <scope>NUCLEOTIDE SEQUENCE [LARGE SCALE GENOMIC DNA]</scope>
    <source>
        <strain evidence="1">LVBAO_FW01</strain>
        <tissue evidence="1">Leaves</tissue>
    </source>
</reference>
<protein>
    <submittedName>
        <fullName evidence="1">Uncharacterized protein</fullName>
    </submittedName>
</protein>